<dbReference type="PIRSF" id="PIRSF016624">
    <property type="entry name" value="Mu_prophg_I"/>
    <property type="match status" value="1"/>
</dbReference>
<comment type="caution">
    <text evidence="1">The sequence shown here is derived from an EMBL/GenBank/DDBJ whole genome shotgun (WGS) entry which is preliminary data.</text>
</comment>
<protein>
    <recommendedName>
        <fullName evidence="3">Protease (I) and scaffold (Z) protein</fullName>
    </recommendedName>
</protein>
<name>A0A4Z0WD57_9GAMM</name>
<reference evidence="1 2" key="1">
    <citation type="submission" date="2019-04" db="EMBL/GenBank/DDBJ databases">
        <title>Natronospirillum operosus gen. nov., sp. nov., a haloalkaliphilic satellite isolated from decaying biomass of laboratory culture of cyanobacterium Geitlerinema sp. and proposal of Natronospirillaceae fam. nov. and Saccharospirillaceae fam. nov.</title>
        <authorList>
            <person name="Kevbrin V."/>
            <person name="Boltyanskaya Y."/>
            <person name="Koziaeva V."/>
            <person name="Grouzdev D.S."/>
            <person name="Park M."/>
            <person name="Cho J."/>
        </authorList>
    </citation>
    <scope>NUCLEOTIDE SEQUENCE [LARGE SCALE GENOMIC DNA]</scope>
    <source>
        <strain evidence="1 2">G-116</strain>
    </source>
</reference>
<dbReference type="AlphaFoldDB" id="A0A4Z0WD57"/>
<evidence type="ECO:0008006" key="3">
    <source>
        <dbReference type="Google" id="ProtNLM"/>
    </source>
</evidence>
<dbReference type="RefSeq" id="WP_135483857.1">
    <property type="nucleotide sequence ID" value="NZ_SRMF01000005.1"/>
</dbReference>
<organism evidence="1 2">
    <name type="scientific">Natronospirillum operosum</name>
    <dbReference type="NCBI Taxonomy" id="2759953"/>
    <lineage>
        <taxon>Bacteria</taxon>
        <taxon>Pseudomonadati</taxon>
        <taxon>Pseudomonadota</taxon>
        <taxon>Gammaproteobacteria</taxon>
        <taxon>Oceanospirillales</taxon>
        <taxon>Natronospirillaceae</taxon>
        <taxon>Natronospirillum</taxon>
    </lineage>
</organism>
<keyword evidence="2" id="KW-1185">Reference proteome</keyword>
<evidence type="ECO:0000313" key="1">
    <source>
        <dbReference type="EMBL" id="TGG92524.1"/>
    </source>
</evidence>
<evidence type="ECO:0000313" key="2">
    <source>
        <dbReference type="Proteomes" id="UP000297475"/>
    </source>
</evidence>
<proteinExistence type="predicted"/>
<gene>
    <name evidence="1" type="ORF">E4656_13730</name>
</gene>
<dbReference type="Pfam" id="PF10123">
    <property type="entry name" value="Mu-like_Pro"/>
    <property type="match status" value="1"/>
</dbReference>
<dbReference type="OrthoDB" id="2043985at2"/>
<dbReference type="Proteomes" id="UP000297475">
    <property type="component" value="Unassembled WGS sequence"/>
</dbReference>
<sequence>MKKTTRFQIAALAARIRSAGTEVQLMPAGWFEARDGRDGGRWYLDAALANQVIALATARQTPFVIDYEHQTLHADTSGQPAPAAGWFTRLEWREGDGLYATDVQWTAKASAYISNDEYRYLSPVFAFNPENGAVQELFMAAVTNNPAIDGIADLAAARFNLNSDQPPNEETTPVDEKTLKLLGLSKDATEAEISAAVAALKAKTDGAAVLNAKTLEALGLKEDTDPEAVNTAVTALAAARTEHAAPGEPDPTKFVPIAAVQDLQGQIAALRADHTGKEVDSLVAEGLADGRLTKGLESWARDLGKKDVAALRSFLGSAQPIAALSGTQTNGREMPDTNTKLTPSEMAVCKATGVSHAQFLKAKEAQQAS</sequence>
<accession>A0A4Z0WD57</accession>
<dbReference type="EMBL" id="SRMF01000005">
    <property type="protein sequence ID" value="TGG92524.1"/>
    <property type="molecule type" value="Genomic_DNA"/>
</dbReference>
<dbReference type="InterPro" id="IPR012106">
    <property type="entry name" value="Phage_Mu_Gp1"/>
</dbReference>